<accession>A0A7R9NVX5</accession>
<organism evidence="1">
    <name type="scientific">Timema tahoe</name>
    <dbReference type="NCBI Taxonomy" id="61484"/>
    <lineage>
        <taxon>Eukaryota</taxon>
        <taxon>Metazoa</taxon>
        <taxon>Ecdysozoa</taxon>
        <taxon>Arthropoda</taxon>
        <taxon>Hexapoda</taxon>
        <taxon>Insecta</taxon>
        <taxon>Pterygota</taxon>
        <taxon>Neoptera</taxon>
        <taxon>Polyneoptera</taxon>
        <taxon>Phasmatodea</taxon>
        <taxon>Timematodea</taxon>
        <taxon>Timematoidea</taxon>
        <taxon>Timematidae</taxon>
        <taxon>Timema</taxon>
    </lineage>
</organism>
<dbReference type="AlphaFoldDB" id="A0A7R9NVX5"/>
<gene>
    <name evidence="1" type="ORF">TTEB3V08_LOCUS6195</name>
</gene>
<dbReference type="EMBL" id="OE002126">
    <property type="protein sequence ID" value="CAD7458211.1"/>
    <property type="molecule type" value="Genomic_DNA"/>
</dbReference>
<name>A0A7R9NVX5_9NEOP</name>
<reference evidence="1" key="1">
    <citation type="submission" date="2020-11" db="EMBL/GenBank/DDBJ databases">
        <authorList>
            <person name="Tran Van P."/>
        </authorList>
    </citation>
    <scope>NUCLEOTIDE SEQUENCE</scope>
</reference>
<dbReference type="InterPro" id="IPR036734">
    <property type="entry name" value="Neur_chan_lig-bd_sf"/>
</dbReference>
<sequence length="130" mass="14625">MQNRNDHEKFLVKFEGKHFSDVELSWESARVVYSSPPIDGRIVAAMVGTNWYCTVSADGNYEVRYKSNVLIYPNGEVLWVPPAIYQGTALKSGIRTRADLFSSEGSKRKKIKSARGGERLKGRVCVEVPQ</sequence>
<dbReference type="Gene3D" id="2.70.170.10">
    <property type="entry name" value="Neurotransmitter-gated ion-channel ligand-binding domain"/>
    <property type="match status" value="1"/>
</dbReference>
<protein>
    <submittedName>
        <fullName evidence="1">Uncharacterized protein</fullName>
    </submittedName>
</protein>
<dbReference type="GO" id="GO:0005230">
    <property type="term" value="F:extracellular ligand-gated monoatomic ion channel activity"/>
    <property type="evidence" value="ECO:0007669"/>
    <property type="project" value="InterPro"/>
</dbReference>
<dbReference type="GO" id="GO:0016020">
    <property type="term" value="C:membrane"/>
    <property type="evidence" value="ECO:0007669"/>
    <property type="project" value="InterPro"/>
</dbReference>
<proteinExistence type="predicted"/>
<dbReference type="SUPFAM" id="SSF63712">
    <property type="entry name" value="Nicotinic receptor ligand binding domain-like"/>
    <property type="match status" value="1"/>
</dbReference>
<evidence type="ECO:0000313" key="1">
    <source>
        <dbReference type="EMBL" id="CAD7458211.1"/>
    </source>
</evidence>